<dbReference type="Proteomes" id="UP000194143">
    <property type="component" value="Chromosome"/>
</dbReference>
<dbReference type="AlphaFoldDB" id="A0A1W6WQF6"/>
<evidence type="ECO:0000313" key="1">
    <source>
        <dbReference type="EMBL" id="ARP58778.1"/>
    </source>
</evidence>
<sequence>MYLKIINNRRSKLFETLIIFYYKLSLIAKRILENSKYSLQKTTVYRIEYKQNRSPKKDFYFVTYNE</sequence>
<reference evidence="1 2" key="1">
    <citation type="submission" date="2017-04" db="EMBL/GenBank/DDBJ databases">
        <title>Complete Genome Sequence of Bacillus thuringiensis type Strain ATCC 10792.</title>
        <authorList>
            <person name="Oh D.-H."/>
            <person name="Park B.-J."/>
            <person name="Shuai W."/>
            <person name="Chelliah R."/>
        </authorList>
    </citation>
    <scope>NUCLEOTIDE SEQUENCE [LARGE SCALE GENOMIC DNA]</scope>
    <source>
        <strain evidence="1 2">ATCC 10792</strain>
    </source>
</reference>
<accession>A0A1W6WQF6</accession>
<name>A0A1W6WQF6_BACTU</name>
<keyword evidence="2" id="KW-1185">Reference proteome</keyword>
<protein>
    <submittedName>
        <fullName evidence="1">Uncharacterized protein</fullName>
    </submittedName>
</protein>
<organism evidence="1 2">
    <name type="scientific">Bacillus thuringiensis</name>
    <dbReference type="NCBI Taxonomy" id="1428"/>
    <lineage>
        <taxon>Bacteria</taxon>
        <taxon>Bacillati</taxon>
        <taxon>Bacillota</taxon>
        <taxon>Bacilli</taxon>
        <taxon>Bacillales</taxon>
        <taxon>Bacillaceae</taxon>
        <taxon>Bacillus</taxon>
        <taxon>Bacillus cereus group</taxon>
    </lineage>
</organism>
<gene>
    <name evidence="1" type="ORF">CAB88_17640</name>
</gene>
<proteinExistence type="predicted"/>
<evidence type="ECO:0000313" key="2">
    <source>
        <dbReference type="Proteomes" id="UP000194143"/>
    </source>
</evidence>
<dbReference type="EMBL" id="CP021061">
    <property type="protein sequence ID" value="ARP58778.1"/>
    <property type="molecule type" value="Genomic_DNA"/>
</dbReference>